<evidence type="ECO:0000256" key="4">
    <source>
        <dbReference type="PROSITE-ProRule" id="PRU00335"/>
    </source>
</evidence>
<evidence type="ECO:0000313" key="7">
    <source>
        <dbReference type="Proteomes" id="UP000516173"/>
    </source>
</evidence>
<organism evidence="6 7">
    <name type="scientific">Nocardia wallacei</name>
    <dbReference type="NCBI Taxonomy" id="480035"/>
    <lineage>
        <taxon>Bacteria</taxon>
        <taxon>Bacillati</taxon>
        <taxon>Actinomycetota</taxon>
        <taxon>Actinomycetes</taxon>
        <taxon>Mycobacteriales</taxon>
        <taxon>Nocardiaceae</taxon>
        <taxon>Nocardia</taxon>
    </lineage>
</organism>
<keyword evidence="7" id="KW-1185">Reference proteome</keyword>
<dbReference type="PANTHER" id="PTHR30055">
    <property type="entry name" value="HTH-TYPE TRANSCRIPTIONAL REGULATOR RUTR"/>
    <property type="match status" value="1"/>
</dbReference>
<gene>
    <name evidence="6" type="ORF">NWFMUON74_02650</name>
</gene>
<keyword evidence="1" id="KW-0805">Transcription regulation</keyword>
<dbReference type="SUPFAM" id="SSF46689">
    <property type="entry name" value="Homeodomain-like"/>
    <property type="match status" value="1"/>
</dbReference>
<dbReference type="PANTHER" id="PTHR30055:SF234">
    <property type="entry name" value="HTH-TYPE TRANSCRIPTIONAL REGULATOR BETI"/>
    <property type="match status" value="1"/>
</dbReference>
<dbReference type="KEGG" id="nwl:NWFMUON74_02650"/>
<keyword evidence="2 4" id="KW-0238">DNA-binding</keyword>
<evidence type="ECO:0000256" key="1">
    <source>
        <dbReference type="ARBA" id="ARBA00023015"/>
    </source>
</evidence>
<dbReference type="InterPro" id="IPR036271">
    <property type="entry name" value="Tet_transcr_reg_TetR-rel_C_sf"/>
</dbReference>
<evidence type="ECO:0000259" key="5">
    <source>
        <dbReference type="PROSITE" id="PS50977"/>
    </source>
</evidence>
<dbReference type="InterPro" id="IPR050109">
    <property type="entry name" value="HTH-type_TetR-like_transc_reg"/>
</dbReference>
<accession>A0A7G1KDZ5</accession>
<dbReference type="InterPro" id="IPR001647">
    <property type="entry name" value="HTH_TetR"/>
</dbReference>
<protein>
    <submittedName>
        <fullName evidence="6">TetR family transcriptional regulator</fullName>
    </submittedName>
</protein>
<dbReference type="GO" id="GO:0003700">
    <property type="term" value="F:DNA-binding transcription factor activity"/>
    <property type="evidence" value="ECO:0007669"/>
    <property type="project" value="TreeGrafter"/>
</dbReference>
<name>A0A7G1KDZ5_9NOCA</name>
<dbReference type="Pfam" id="PF13305">
    <property type="entry name" value="TetR_C_33"/>
    <property type="match status" value="1"/>
</dbReference>
<dbReference type="AlphaFoldDB" id="A0A7G1KDZ5"/>
<dbReference type="SUPFAM" id="SSF48498">
    <property type="entry name" value="Tetracyclin repressor-like, C-terminal domain"/>
    <property type="match status" value="1"/>
</dbReference>
<evidence type="ECO:0000256" key="3">
    <source>
        <dbReference type="ARBA" id="ARBA00023163"/>
    </source>
</evidence>
<dbReference type="InterPro" id="IPR025996">
    <property type="entry name" value="MT1864/Rv1816-like_C"/>
</dbReference>
<feature type="DNA-binding region" description="H-T-H motif" evidence="4">
    <location>
        <begin position="38"/>
        <end position="57"/>
    </location>
</feature>
<dbReference type="EMBL" id="AP023396">
    <property type="protein sequence ID" value="BCK52493.1"/>
    <property type="molecule type" value="Genomic_DNA"/>
</dbReference>
<proteinExistence type="predicted"/>
<sequence>MCPRRPRSARGTGAQLRAEILDATRELLARTGSADTVSIREVSKVVGVSAPSIYRHFADKDALIDAAVAQVFENLDAAVAAATDPARSPITRMRDQGMAYVRFALKHPGQYRVATAGSSADSPRAVDLVMGSGVFRRFADTVREAMDAGTIAPGDPLPVVLELWAAAHGIVSLLIAKPYLPWGDAEAIADRVLGAACVGHAVLDIMGGELPEPDETARWLARLREEKSP</sequence>
<evidence type="ECO:0000256" key="2">
    <source>
        <dbReference type="ARBA" id="ARBA00023125"/>
    </source>
</evidence>
<dbReference type="GO" id="GO:0000976">
    <property type="term" value="F:transcription cis-regulatory region binding"/>
    <property type="evidence" value="ECO:0007669"/>
    <property type="project" value="TreeGrafter"/>
</dbReference>
<dbReference type="Pfam" id="PF00440">
    <property type="entry name" value="TetR_N"/>
    <property type="match status" value="1"/>
</dbReference>
<dbReference type="Proteomes" id="UP000516173">
    <property type="component" value="Chromosome"/>
</dbReference>
<evidence type="ECO:0000313" key="6">
    <source>
        <dbReference type="EMBL" id="BCK52493.1"/>
    </source>
</evidence>
<reference evidence="6 7" key="1">
    <citation type="submission" date="2020-08" db="EMBL/GenBank/DDBJ databases">
        <title>Genome Sequencing of Nocardia wallacei strain FMUON74 and assembly.</title>
        <authorList>
            <person name="Toyokawa M."/>
            <person name="Uesaka K."/>
        </authorList>
    </citation>
    <scope>NUCLEOTIDE SEQUENCE [LARGE SCALE GENOMIC DNA]</scope>
    <source>
        <strain evidence="6 7">FMUON74</strain>
    </source>
</reference>
<dbReference type="Gene3D" id="1.10.357.10">
    <property type="entry name" value="Tetracycline Repressor, domain 2"/>
    <property type="match status" value="1"/>
</dbReference>
<dbReference type="PROSITE" id="PS50977">
    <property type="entry name" value="HTH_TETR_2"/>
    <property type="match status" value="1"/>
</dbReference>
<dbReference type="InterPro" id="IPR009057">
    <property type="entry name" value="Homeodomain-like_sf"/>
</dbReference>
<keyword evidence="3" id="KW-0804">Transcription</keyword>
<feature type="domain" description="HTH tetR-type" evidence="5">
    <location>
        <begin position="14"/>
        <end position="75"/>
    </location>
</feature>